<reference evidence="3 4" key="1">
    <citation type="submission" date="2024-10" db="EMBL/GenBank/DDBJ databases">
        <title>Updated reference genomes for cyclostephanoid diatoms.</title>
        <authorList>
            <person name="Roberts W.R."/>
            <person name="Alverson A.J."/>
        </authorList>
    </citation>
    <scope>NUCLEOTIDE SEQUENCE [LARGE SCALE GENOMIC DNA]</scope>
    <source>
        <strain evidence="3 4">AJA232-27</strain>
    </source>
</reference>
<dbReference type="Proteomes" id="UP001530293">
    <property type="component" value="Unassembled WGS sequence"/>
</dbReference>
<dbReference type="InterPro" id="IPR036291">
    <property type="entry name" value="NAD(P)-bd_dom_sf"/>
</dbReference>
<dbReference type="PANTHER" id="PTHR24320:SF152">
    <property type="entry name" value="SHORT-CHAIN DEHYDROGENASE_REDUCTASE FAMILY PROTEIN"/>
    <property type="match status" value="1"/>
</dbReference>
<keyword evidence="4" id="KW-1185">Reference proteome</keyword>
<name>A0ABD3MDK7_9STRA</name>
<proteinExistence type="inferred from homology"/>
<protein>
    <recommendedName>
        <fullName evidence="5">Protochlorophyllide reductase</fullName>
    </recommendedName>
</protein>
<dbReference type="GO" id="GO:0016491">
    <property type="term" value="F:oxidoreductase activity"/>
    <property type="evidence" value="ECO:0007669"/>
    <property type="project" value="UniProtKB-KW"/>
</dbReference>
<dbReference type="Gene3D" id="3.40.50.720">
    <property type="entry name" value="NAD(P)-binding Rossmann-like Domain"/>
    <property type="match status" value="1"/>
</dbReference>
<comment type="caution">
    <text evidence="3">The sequence shown here is derived from an EMBL/GenBank/DDBJ whole genome shotgun (WGS) entry which is preliminary data.</text>
</comment>
<organism evidence="3 4">
    <name type="scientific">Discostella pseudostelligera</name>
    <dbReference type="NCBI Taxonomy" id="259834"/>
    <lineage>
        <taxon>Eukaryota</taxon>
        <taxon>Sar</taxon>
        <taxon>Stramenopiles</taxon>
        <taxon>Ochrophyta</taxon>
        <taxon>Bacillariophyta</taxon>
        <taxon>Coscinodiscophyceae</taxon>
        <taxon>Thalassiosirophycidae</taxon>
        <taxon>Stephanodiscales</taxon>
        <taxon>Stephanodiscaceae</taxon>
        <taxon>Discostella</taxon>
    </lineage>
</organism>
<dbReference type="PANTHER" id="PTHR24320">
    <property type="entry name" value="RETINOL DEHYDROGENASE"/>
    <property type="match status" value="1"/>
</dbReference>
<sequence>MLGHSYLLPSAHAAITTTAAATDAPPDYDDTIKKRISITGCNSGIGFDAAQRMVVRGHEVVLACRTLDKAIAAADRIKTNIANNAEDAVDANASLKSLKSAPMECNLADLSSIDAFVKNLTNNKMKKDNNNNNNNAGATPSPLFDAVCYKAGVACNIDARDIARTKDGFELAVGTNHLGYFYLNHLLLSSNLINNNNAGAGGNAGGAGRIVGLENAIFTKSRQFDMVNGMPFNADKAYKDSKLCNILFVRELQRRLDQNMYATSGGSNNIKVNCFTPGLIVGTGLFRDQNQVFTKVFDIAATNLLKVGTKNGGLYYFSPPGSSKYGDDAYGKQFGESNVSKEAQESDNNGKAKRLWELSEKLVGISPM</sequence>
<dbReference type="SUPFAM" id="SSF51735">
    <property type="entry name" value="NAD(P)-binding Rossmann-fold domains"/>
    <property type="match status" value="1"/>
</dbReference>
<evidence type="ECO:0000256" key="1">
    <source>
        <dbReference type="ARBA" id="ARBA00006484"/>
    </source>
</evidence>
<evidence type="ECO:0000313" key="4">
    <source>
        <dbReference type="Proteomes" id="UP001530293"/>
    </source>
</evidence>
<accession>A0ABD3MDK7</accession>
<keyword evidence="2" id="KW-0560">Oxidoreductase</keyword>
<evidence type="ECO:0000313" key="3">
    <source>
        <dbReference type="EMBL" id="KAL3760709.1"/>
    </source>
</evidence>
<evidence type="ECO:0008006" key="5">
    <source>
        <dbReference type="Google" id="ProtNLM"/>
    </source>
</evidence>
<dbReference type="InterPro" id="IPR002347">
    <property type="entry name" value="SDR_fam"/>
</dbReference>
<dbReference type="EMBL" id="JALLBG020000173">
    <property type="protein sequence ID" value="KAL3760709.1"/>
    <property type="molecule type" value="Genomic_DNA"/>
</dbReference>
<dbReference type="AlphaFoldDB" id="A0ABD3MDK7"/>
<dbReference type="Pfam" id="PF00106">
    <property type="entry name" value="adh_short"/>
    <property type="match status" value="1"/>
</dbReference>
<comment type="similarity">
    <text evidence="1">Belongs to the short-chain dehydrogenases/reductases (SDR) family.</text>
</comment>
<evidence type="ECO:0000256" key="2">
    <source>
        <dbReference type="ARBA" id="ARBA00023002"/>
    </source>
</evidence>
<gene>
    <name evidence="3" type="ORF">ACHAWU_000029</name>
</gene>